<dbReference type="AlphaFoldDB" id="A0A8J7R9K6"/>
<evidence type="ECO:0000259" key="3">
    <source>
        <dbReference type="Pfam" id="PF13439"/>
    </source>
</evidence>
<dbReference type="PANTHER" id="PTHR46401">
    <property type="entry name" value="GLYCOSYLTRANSFERASE WBBK-RELATED"/>
    <property type="match status" value="1"/>
</dbReference>
<keyword evidence="5" id="KW-1185">Reference proteome</keyword>
<proteinExistence type="predicted"/>
<dbReference type="Proteomes" id="UP000666240">
    <property type="component" value="Unassembled WGS sequence"/>
</dbReference>
<keyword evidence="1" id="KW-0808">Transferase</keyword>
<dbReference type="CDD" id="cd03801">
    <property type="entry name" value="GT4_PimA-like"/>
    <property type="match status" value="1"/>
</dbReference>
<dbReference type="Gene3D" id="3.40.50.2000">
    <property type="entry name" value="Glycogen Phosphorylase B"/>
    <property type="match status" value="2"/>
</dbReference>
<dbReference type="SUPFAM" id="SSF53756">
    <property type="entry name" value="UDP-Glycosyltransferase/glycogen phosphorylase"/>
    <property type="match status" value="1"/>
</dbReference>
<sequence>MTMDAVGGVWRYGLDLAASLQPHGITFVFVGFGPRPSSEQRHEAEKIGKLIWQDAKLEWLAKRPAELDDLPRRIEALVKAEGIDLLHLNAPSQAAGLSVPCPVVVVSHSCVITWLDAVRSQQPGKLLWQKRLNRAGFDAADAVLAPSSSHAEALERSYGPIRSLSVVHNASKVTAGTAERQPFVFAAGRWWDEGKNGAVLDAVGNKLSWPVRLAGSVKGPNGERIRMRNADHLGTLSSSEVQEVMARAGIFVSPSIYEPFGLAPLEAAAAGAPLVLSDIPTYRELWDGAALFAAPRDPDAFVAALDGLIASPSQRQEFGRKALLRAKRYSASAQAEAMMAIYTQVQVPAERPLVLSN</sequence>
<organism evidence="4 5">
    <name type="scientific">Tianweitania sediminis</name>
    <dbReference type="NCBI Taxonomy" id="1502156"/>
    <lineage>
        <taxon>Bacteria</taxon>
        <taxon>Pseudomonadati</taxon>
        <taxon>Pseudomonadota</taxon>
        <taxon>Alphaproteobacteria</taxon>
        <taxon>Hyphomicrobiales</taxon>
        <taxon>Phyllobacteriaceae</taxon>
        <taxon>Tianweitania</taxon>
    </lineage>
</organism>
<feature type="domain" description="Glycosyl transferase family 1" evidence="2">
    <location>
        <begin position="230"/>
        <end position="322"/>
    </location>
</feature>
<comment type="caution">
    <text evidence="4">The sequence shown here is derived from an EMBL/GenBank/DDBJ whole genome shotgun (WGS) entry which is preliminary data.</text>
</comment>
<dbReference type="Pfam" id="PF13439">
    <property type="entry name" value="Glyco_transf_4"/>
    <property type="match status" value="1"/>
</dbReference>
<feature type="domain" description="Glycosyltransferase subfamily 4-like N-terminal" evidence="3">
    <location>
        <begin position="6"/>
        <end position="169"/>
    </location>
</feature>
<name>A0A8J7R9K6_9HYPH</name>
<dbReference type="InterPro" id="IPR001296">
    <property type="entry name" value="Glyco_trans_1"/>
</dbReference>
<evidence type="ECO:0000256" key="1">
    <source>
        <dbReference type="ARBA" id="ARBA00022679"/>
    </source>
</evidence>
<accession>A0A8J7R9K6</accession>
<dbReference type="InterPro" id="IPR028098">
    <property type="entry name" value="Glyco_trans_4-like_N"/>
</dbReference>
<dbReference type="RefSeq" id="WP_209336872.1">
    <property type="nucleotide sequence ID" value="NZ_JAGIYY010000009.1"/>
</dbReference>
<dbReference type="GO" id="GO:0016757">
    <property type="term" value="F:glycosyltransferase activity"/>
    <property type="evidence" value="ECO:0007669"/>
    <property type="project" value="InterPro"/>
</dbReference>
<dbReference type="EMBL" id="JAGIYY010000009">
    <property type="protein sequence ID" value="MBP0440847.1"/>
    <property type="molecule type" value="Genomic_DNA"/>
</dbReference>
<gene>
    <name evidence="4" type="ORF">J5Y06_19535</name>
</gene>
<dbReference type="PANTHER" id="PTHR46401:SF2">
    <property type="entry name" value="GLYCOSYLTRANSFERASE WBBK-RELATED"/>
    <property type="match status" value="1"/>
</dbReference>
<evidence type="ECO:0000313" key="4">
    <source>
        <dbReference type="EMBL" id="MBP0440847.1"/>
    </source>
</evidence>
<protein>
    <submittedName>
        <fullName evidence="4">Glycosyltransferase family 4 protein</fullName>
    </submittedName>
</protein>
<reference evidence="4" key="1">
    <citation type="submission" date="2021-03" db="EMBL/GenBank/DDBJ databases">
        <title>Genome sequencing and assembly of Tianweitania sediminis.</title>
        <authorList>
            <person name="Chhetri G."/>
        </authorList>
    </citation>
    <scope>NUCLEOTIDE SEQUENCE</scope>
    <source>
        <strain evidence="4">Z8</strain>
    </source>
</reference>
<evidence type="ECO:0000313" key="5">
    <source>
        <dbReference type="Proteomes" id="UP000666240"/>
    </source>
</evidence>
<dbReference type="Pfam" id="PF00534">
    <property type="entry name" value="Glycos_transf_1"/>
    <property type="match status" value="1"/>
</dbReference>
<evidence type="ECO:0000259" key="2">
    <source>
        <dbReference type="Pfam" id="PF00534"/>
    </source>
</evidence>